<dbReference type="EMBL" id="CACVBM020001284">
    <property type="protein sequence ID" value="CAA7043590.1"/>
    <property type="molecule type" value="Genomic_DNA"/>
</dbReference>
<evidence type="ECO:0000313" key="1">
    <source>
        <dbReference type="EMBL" id="CAA7043590.1"/>
    </source>
</evidence>
<dbReference type="EMBL" id="CACVBM020001607">
    <property type="protein sequence ID" value="CAA7055160.1"/>
    <property type="molecule type" value="Genomic_DNA"/>
</dbReference>
<evidence type="ECO:0000313" key="2">
    <source>
        <dbReference type="EMBL" id="CAA7055160.1"/>
    </source>
</evidence>
<name>A0A6D2KKX3_9BRAS</name>
<evidence type="ECO:0000313" key="3">
    <source>
        <dbReference type="EMBL" id="CAA7058732.1"/>
    </source>
</evidence>
<reference evidence="2 4" key="1">
    <citation type="submission" date="2020-01" db="EMBL/GenBank/DDBJ databases">
        <authorList>
            <person name="Mishra B."/>
        </authorList>
    </citation>
    <scope>NUCLEOTIDE SEQUENCE [LARGE SCALE GENOMIC DNA]</scope>
</reference>
<dbReference type="Proteomes" id="UP000467841">
    <property type="component" value="Unassembled WGS sequence"/>
</dbReference>
<evidence type="ECO:0000313" key="4">
    <source>
        <dbReference type="Proteomes" id="UP000467841"/>
    </source>
</evidence>
<keyword evidence="4" id="KW-1185">Reference proteome</keyword>
<dbReference type="EMBL" id="CACVBM020001731">
    <property type="protein sequence ID" value="CAA7058732.1"/>
    <property type="molecule type" value="Genomic_DNA"/>
</dbReference>
<protein>
    <recommendedName>
        <fullName evidence="5">DUF3598 domain-containing protein</fullName>
    </recommendedName>
</protein>
<proteinExistence type="predicted"/>
<evidence type="ECO:0008006" key="5">
    <source>
        <dbReference type="Google" id="ProtNLM"/>
    </source>
</evidence>
<accession>A0A6D2KKX3</accession>
<dbReference type="OrthoDB" id="1883156at2759"/>
<sequence>MDSLVEASWSEFAQNVSGEWDGFGADFPGDGGKPLELPESVVPEAYKEWEVKVFDWQTQCPTLAVADAQSFLYKSIKLYPTVGCEADLPTRYSVDERSIATASAFSYSVSGSYVALWPLGENQLEVEHCLFNPNDKESRVRVFQVIRLADSSSEMLLQSVRVFRELWYGPFRDGDQLGSCAIRSSAFASTPATSASVVAGSWRALLATTSFHASEGCCVQQVAGEKVVDVVREEKHLLLLPKDLWCSLQQGRDGEREFSVGWLFETGHAVTSTCVFSSDSKLKEVTMGRETARSHV</sequence>
<organism evidence="2 4">
    <name type="scientific">Microthlaspi erraticum</name>
    <dbReference type="NCBI Taxonomy" id="1685480"/>
    <lineage>
        <taxon>Eukaryota</taxon>
        <taxon>Viridiplantae</taxon>
        <taxon>Streptophyta</taxon>
        <taxon>Embryophyta</taxon>
        <taxon>Tracheophyta</taxon>
        <taxon>Spermatophyta</taxon>
        <taxon>Magnoliopsida</taxon>
        <taxon>eudicotyledons</taxon>
        <taxon>Gunneridae</taxon>
        <taxon>Pentapetalae</taxon>
        <taxon>rosids</taxon>
        <taxon>malvids</taxon>
        <taxon>Brassicales</taxon>
        <taxon>Brassicaceae</taxon>
        <taxon>Coluteocarpeae</taxon>
        <taxon>Microthlaspi</taxon>
    </lineage>
</organism>
<gene>
    <name evidence="1" type="ORF">MERR_LOCUS30825</name>
    <name evidence="2" type="ORF">MERR_LOCUS42396</name>
    <name evidence="3" type="ORF">MERR_LOCUS45968</name>
</gene>
<dbReference type="AlphaFoldDB" id="A0A6D2KKX3"/>